<protein>
    <submittedName>
        <fullName evidence="1">Uncharacterized protein</fullName>
    </submittedName>
</protein>
<evidence type="ECO:0000313" key="1">
    <source>
        <dbReference type="EMBL" id="KAH6948029.1"/>
    </source>
</evidence>
<name>A0ACB7TPF1_HYAAI</name>
<proteinExistence type="predicted"/>
<keyword evidence="2" id="KW-1185">Reference proteome</keyword>
<gene>
    <name evidence="1" type="ORF">HPB50_022467</name>
</gene>
<accession>A0ACB7TPF1</accession>
<comment type="caution">
    <text evidence="1">The sequence shown here is derived from an EMBL/GenBank/DDBJ whole genome shotgun (WGS) entry which is preliminary data.</text>
</comment>
<dbReference type="EMBL" id="CM023481">
    <property type="protein sequence ID" value="KAH6948029.1"/>
    <property type="molecule type" value="Genomic_DNA"/>
</dbReference>
<evidence type="ECO:0000313" key="2">
    <source>
        <dbReference type="Proteomes" id="UP000821845"/>
    </source>
</evidence>
<reference evidence="1" key="1">
    <citation type="submission" date="2020-05" db="EMBL/GenBank/DDBJ databases">
        <title>Large-scale comparative analyses of tick genomes elucidate their genetic diversity and vector capacities.</title>
        <authorList>
            <person name="Jia N."/>
            <person name="Wang J."/>
            <person name="Shi W."/>
            <person name="Du L."/>
            <person name="Sun Y."/>
            <person name="Zhan W."/>
            <person name="Jiang J."/>
            <person name="Wang Q."/>
            <person name="Zhang B."/>
            <person name="Ji P."/>
            <person name="Sakyi L.B."/>
            <person name="Cui X."/>
            <person name="Yuan T."/>
            <person name="Jiang B."/>
            <person name="Yang W."/>
            <person name="Lam T.T.-Y."/>
            <person name="Chang Q."/>
            <person name="Ding S."/>
            <person name="Wang X."/>
            <person name="Zhu J."/>
            <person name="Ruan X."/>
            <person name="Zhao L."/>
            <person name="Wei J."/>
            <person name="Que T."/>
            <person name="Du C."/>
            <person name="Cheng J."/>
            <person name="Dai P."/>
            <person name="Han X."/>
            <person name="Huang E."/>
            <person name="Gao Y."/>
            <person name="Liu J."/>
            <person name="Shao H."/>
            <person name="Ye R."/>
            <person name="Li L."/>
            <person name="Wei W."/>
            <person name="Wang X."/>
            <person name="Wang C."/>
            <person name="Yang T."/>
            <person name="Huo Q."/>
            <person name="Li W."/>
            <person name="Guo W."/>
            <person name="Chen H."/>
            <person name="Zhou L."/>
            <person name="Ni X."/>
            <person name="Tian J."/>
            <person name="Zhou Y."/>
            <person name="Sheng Y."/>
            <person name="Liu T."/>
            <person name="Pan Y."/>
            <person name="Xia L."/>
            <person name="Li J."/>
            <person name="Zhao F."/>
            <person name="Cao W."/>
        </authorList>
    </citation>
    <scope>NUCLEOTIDE SEQUENCE</scope>
    <source>
        <strain evidence="1">Hyas-2018</strain>
    </source>
</reference>
<dbReference type="Proteomes" id="UP000821845">
    <property type="component" value="Chromosome 1"/>
</dbReference>
<organism evidence="1 2">
    <name type="scientific">Hyalomma asiaticum</name>
    <name type="common">Tick</name>
    <dbReference type="NCBI Taxonomy" id="266040"/>
    <lineage>
        <taxon>Eukaryota</taxon>
        <taxon>Metazoa</taxon>
        <taxon>Ecdysozoa</taxon>
        <taxon>Arthropoda</taxon>
        <taxon>Chelicerata</taxon>
        <taxon>Arachnida</taxon>
        <taxon>Acari</taxon>
        <taxon>Parasitiformes</taxon>
        <taxon>Ixodida</taxon>
        <taxon>Ixodoidea</taxon>
        <taxon>Ixodidae</taxon>
        <taxon>Hyalomminae</taxon>
        <taxon>Hyalomma</taxon>
    </lineage>
</organism>
<sequence>MNHNLATRAYEQALGEKVLAYPQPLSAEQKAFKLFHMCLDLHNAKRKQPEALVKVLDELNLNPASISGEDGEDPLNRMMETSFTYGVHGIIEFIVDSVVIVKKKRLLKVEPFI</sequence>